<evidence type="ECO:0000259" key="1">
    <source>
        <dbReference type="Pfam" id="PF15649"/>
    </source>
</evidence>
<proteinExistence type="predicted"/>
<reference evidence="3" key="1">
    <citation type="journal article" date="2022" name="Int. J. Syst. Evol. Microbiol.">
        <title>Cellulosimicrobium protaetiae sp. nov., isolated from the gut of the larva of Protaetia brevitarsis seulensis.</title>
        <authorList>
            <person name="Le Han H."/>
            <person name="Nguyen T.T.H."/>
            <person name="Li Z."/>
            <person name="Shin N.R."/>
            <person name="Kim S.G."/>
        </authorList>
    </citation>
    <scope>NUCLEOTIDE SEQUENCE [LARGE SCALE GENOMIC DNA]</scope>
    <source>
        <strain evidence="3">BI34</strain>
    </source>
</reference>
<dbReference type="EMBL" id="CP052757">
    <property type="protein sequence ID" value="QJW37780.1"/>
    <property type="molecule type" value="Genomic_DNA"/>
</dbReference>
<accession>A0A6M5UI41</accession>
<name>A0A6M5UI41_9MICO</name>
<dbReference type="KEGG" id="cprt:FIC82_017985"/>
<protein>
    <recommendedName>
        <fullName evidence="1">Tox-REase-7 domain-containing protein</fullName>
    </recommendedName>
</protein>
<keyword evidence="3" id="KW-1185">Reference proteome</keyword>
<evidence type="ECO:0000313" key="2">
    <source>
        <dbReference type="EMBL" id="QJW37780.1"/>
    </source>
</evidence>
<dbReference type="Pfam" id="PF15649">
    <property type="entry name" value="Tox-REase-7"/>
    <property type="match status" value="1"/>
</dbReference>
<dbReference type="InterPro" id="IPR028903">
    <property type="entry name" value="Tox-REase-7_dom"/>
</dbReference>
<dbReference type="AlphaFoldDB" id="A0A6M5UI41"/>
<feature type="domain" description="Tox-REase-7" evidence="1">
    <location>
        <begin position="13"/>
        <end position="64"/>
    </location>
</feature>
<organism evidence="2 3">
    <name type="scientific">Cellulosimicrobium protaetiae</name>
    <dbReference type="NCBI Taxonomy" id="2587808"/>
    <lineage>
        <taxon>Bacteria</taxon>
        <taxon>Bacillati</taxon>
        <taxon>Actinomycetota</taxon>
        <taxon>Actinomycetes</taxon>
        <taxon>Micrococcales</taxon>
        <taxon>Promicromonosporaceae</taxon>
        <taxon>Cellulosimicrobium</taxon>
    </lineage>
</organism>
<dbReference type="Proteomes" id="UP000451354">
    <property type="component" value="Chromosome"/>
</dbReference>
<sequence>MHNAGGVASCNLGKRGEAEWQQITGLVKNAKSFRVGTRTRIPDGWQSQIRHVHEVKNIRYQYLRARSRMICGIAGSGGRAHVWVASHTRVSRTLANHSRITVRRMTRV</sequence>
<gene>
    <name evidence="2" type="ORF">FIC82_017985</name>
</gene>
<evidence type="ECO:0000313" key="3">
    <source>
        <dbReference type="Proteomes" id="UP000451354"/>
    </source>
</evidence>